<feature type="transmembrane region" description="Helical" evidence="9">
    <location>
        <begin position="89"/>
        <end position="110"/>
    </location>
</feature>
<keyword evidence="11" id="KW-1185">Reference proteome</keyword>
<dbReference type="Pfam" id="PF04506">
    <property type="entry name" value="Rft-1"/>
    <property type="match status" value="1"/>
</dbReference>
<comment type="subcellular location">
    <subcellularLocation>
        <location evidence="1 9">Endoplasmic reticulum membrane</location>
        <topology evidence="1 9">Multi-pass membrane protein</topology>
    </subcellularLocation>
</comment>
<dbReference type="PANTHER" id="PTHR13117:SF5">
    <property type="entry name" value="PROTEIN RFT1 HOMOLOG"/>
    <property type="match status" value="1"/>
</dbReference>
<dbReference type="RefSeq" id="XP_005718287.1">
    <property type="nucleotide sequence ID" value="XM_005718230.1"/>
</dbReference>
<protein>
    <recommendedName>
        <fullName evidence="9">Protein RFT1 homolog</fullName>
    </recommendedName>
</protein>
<comment type="function">
    <text evidence="8 9">Intramembrane glycolipid transporter that operates in the biosynthetic pathway of dolichol-linked oligosaccharides, the glycan precursors employed in protein asparagine (N)-glycosylation. The sequential addition of sugars to dolichol pyrophosphate produces dolichol-linked oligosaccharides containing fourteen sugars, including two GlcNAcs, nine mannoses and three glucoses. Once assembled, the oligosaccharide is transferred from the lipid to nascent proteins by oligosaccharyltransferases. The assembly of dolichol-linked oligosaccharides begins on the cytosolic side of the endoplasmic reticulum membrane and finishes in its lumen. RFT1 could mediate the translocation of the cytosolically oriented intermediate DolPP-GlcNAc2Man5, produced by ALG11, into the ER lumen where dolichol-linked oligosaccharides assembly continues. However, the intramembrane lipid transporter activity could not be confirmed in vitro.</text>
</comment>
<dbReference type="OMA" id="RRERYYQ"/>
<organism evidence="10 11">
    <name type="scientific">Chondrus crispus</name>
    <name type="common">Carrageen Irish moss</name>
    <name type="synonym">Polymorpha crispa</name>
    <dbReference type="NCBI Taxonomy" id="2769"/>
    <lineage>
        <taxon>Eukaryota</taxon>
        <taxon>Rhodophyta</taxon>
        <taxon>Florideophyceae</taxon>
        <taxon>Rhodymeniophycidae</taxon>
        <taxon>Gigartinales</taxon>
        <taxon>Gigartinaceae</taxon>
        <taxon>Chondrus</taxon>
    </lineage>
</organism>
<dbReference type="KEGG" id="ccp:CHC_T00006131001"/>
<dbReference type="Gramene" id="CDF38394">
    <property type="protein sequence ID" value="CDF38394"/>
    <property type="gene ID" value="CHC_T00006131001"/>
</dbReference>
<comment type="similarity">
    <text evidence="3 9">Belongs to the RFT1 family.</text>
</comment>
<evidence type="ECO:0000256" key="4">
    <source>
        <dbReference type="ARBA" id="ARBA00022692"/>
    </source>
</evidence>
<accession>R7QJY2</accession>
<evidence type="ECO:0000256" key="3">
    <source>
        <dbReference type="ARBA" id="ARBA00010288"/>
    </source>
</evidence>
<sequence length="533" mass="58397">MTIETSDTTSKATLRAAANGVSAHLIWQVTARVASFAIKAIVIRALGPAQFAFVEIRLGLLVSLALLPAIGAFRKVCLRVPDERTAASLAYLCSFVTVVVSVLLGTIAFYNDSINAASWAVVTASLVIRAFGEPPLVFARRRERYYQSSRARAVSTMVSGIGQALVVSFVSDPRWAKPASASGHVFYSASLGIAMYFATGPQRIPLLSFGEVRAFLRWEDIRMTGVVLGQSLLKFILENGEGIILDVTCPATVKGAYKLAGNFASIMARFFSEALEEQSFNVFHRLAPAFRNSKQLLNTDQTGREEEMRSTCLSTLSMALKAAIGISVLIAFVGPAYSYSILRLLYGEDWADRTSAPALLNSYFVYLVFMAANGVSEAFVSASASTEELKLQTKFTTLLSICYVAALYVAALRFQATGIILVNCVNMALRTAYSAWYFQKLTGRSSLEFFRSALLHPGVIVSLFVTSRISKMSEKFFISGEPSFWSGVKMSLYERIALHSFSGLFAVTVFAWSVIKFESSFISQMRSLRSHQD</sequence>
<name>R7QJY2_CHOCR</name>
<evidence type="ECO:0000256" key="6">
    <source>
        <dbReference type="ARBA" id="ARBA00022989"/>
    </source>
</evidence>
<feature type="transmembrane region" description="Helical" evidence="9">
    <location>
        <begin position="401"/>
        <end position="429"/>
    </location>
</feature>
<dbReference type="GeneID" id="17326006"/>
<feature type="transmembrane region" description="Helical" evidence="9">
    <location>
        <begin position="318"/>
        <end position="338"/>
    </location>
</feature>
<comment type="pathway">
    <text evidence="2">Protein modification; protein glycosylation.</text>
</comment>
<keyword evidence="6 9" id="KW-1133">Transmembrane helix</keyword>
<keyword evidence="5" id="KW-0256">Endoplasmic reticulum</keyword>
<dbReference type="STRING" id="2769.R7QJY2"/>
<evidence type="ECO:0000313" key="11">
    <source>
        <dbReference type="Proteomes" id="UP000012073"/>
    </source>
</evidence>
<dbReference type="GO" id="GO:0005789">
    <property type="term" value="C:endoplasmic reticulum membrane"/>
    <property type="evidence" value="ECO:0007669"/>
    <property type="project" value="UniProtKB-SubCell"/>
</dbReference>
<feature type="transmembrane region" description="Helical" evidence="9">
    <location>
        <begin position="358"/>
        <end position="380"/>
    </location>
</feature>
<dbReference type="InterPro" id="IPR007594">
    <property type="entry name" value="RFT1"/>
</dbReference>
<dbReference type="GO" id="GO:0034203">
    <property type="term" value="P:glycolipid translocation"/>
    <property type="evidence" value="ECO:0007669"/>
    <property type="project" value="TreeGrafter"/>
</dbReference>
<dbReference type="PhylomeDB" id="R7QJY2"/>
<evidence type="ECO:0000256" key="9">
    <source>
        <dbReference type="RuleBase" id="RU365067"/>
    </source>
</evidence>
<gene>
    <name evidence="10" type="ORF">CHC_T00006131001</name>
</gene>
<reference evidence="11" key="1">
    <citation type="journal article" date="2013" name="Proc. Natl. Acad. Sci. U.S.A.">
        <title>Genome structure and metabolic features in the red seaweed Chondrus crispus shed light on evolution of the Archaeplastida.</title>
        <authorList>
            <person name="Collen J."/>
            <person name="Porcel B."/>
            <person name="Carre W."/>
            <person name="Ball S.G."/>
            <person name="Chaparro C."/>
            <person name="Tonon T."/>
            <person name="Barbeyron T."/>
            <person name="Michel G."/>
            <person name="Noel B."/>
            <person name="Valentin K."/>
            <person name="Elias M."/>
            <person name="Artiguenave F."/>
            <person name="Arun A."/>
            <person name="Aury J.M."/>
            <person name="Barbosa-Neto J.F."/>
            <person name="Bothwell J.H."/>
            <person name="Bouget F.Y."/>
            <person name="Brillet L."/>
            <person name="Cabello-Hurtado F."/>
            <person name="Capella-Gutierrez S."/>
            <person name="Charrier B."/>
            <person name="Cladiere L."/>
            <person name="Cock J.M."/>
            <person name="Coelho S.M."/>
            <person name="Colleoni C."/>
            <person name="Czjzek M."/>
            <person name="Da Silva C."/>
            <person name="Delage L."/>
            <person name="Denoeud F."/>
            <person name="Deschamps P."/>
            <person name="Dittami S.M."/>
            <person name="Gabaldon T."/>
            <person name="Gachon C.M."/>
            <person name="Groisillier A."/>
            <person name="Herve C."/>
            <person name="Jabbari K."/>
            <person name="Katinka M."/>
            <person name="Kloareg B."/>
            <person name="Kowalczyk N."/>
            <person name="Labadie K."/>
            <person name="Leblanc C."/>
            <person name="Lopez P.J."/>
            <person name="McLachlan D.H."/>
            <person name="Meslet-Cladiere L."/>
            <person name="Moustafa A."/>
            <person name="Nehr Z."/>
            <person name="Nyvall Collen P."/>
            <person name="Panaud O."/>
            <person name="Partensky F."/>
            <person name="Poulain J."/>
            <person name="Rensing S.A."/>
            <person name="Rousvoal S."/>
            <person name="Samson G."/>
            <person name="Symeonidi A."/>
            <person name="Weissenbach J."/>
            <person name="Zambounis A."/>
            <person name="Wincker P."/>
            <person name="Boyen C."/>
        </authorList>
    </citation>
    <scope>NUCLEOTIDE SEQUENCE [LARGE SCALE GENOMIC DNA]</scope>
    <source>
        <strain evidence="11">cv. Stackhouse</strain>
    </source>
</reference>
<evidence type="ECO:0000256" key="2">
    <source>
        <dbReference type="ARBA" id="ARBA00004922"/>
    </source>
</evidence>
<evidence type="ECO:0000256" key="7">
    <source>
        <dbReference type="ARBA" id="ARBA00023136"/>
    </source>
</evidence>
<evidence type="ECO:0000256" key="5">
    <source>
        <dbReference type="ARBA" id="ARBA00022824"/>
    </source>
</evidence>
<dbReference type="AlphaFoldDB" id="R7QJY2"/>
<comment type="caution">
    <text evidence="9">Lacks conserved residue(s) required for the propagation of feature annotation.</text>
</comment>
<dbReference type="PANTHER" id="PTHR13117">
    <property type="entry name" value="ENDOPLASMIC RETICULUM MULTISPAN TRANSMEMBRANE PROTEIN-RELATED"/>
    <property type="match status" value="1"/>
</dbReference>
<proteinExistence type="inferred from homology"/>
<keyword evidence="7 9" id="KW-0472">Membrane</keyword>
<dbReference type="EMBL" id="HG001932">
    <property type="protein sequence ID" value="CDF38394.1"/>
    <property type="molecule type" value="Genomic_DNA"/>
</dbReference>
<dbReference type="GO" id="GO:0006488">
    <property type="term" value="P:dolichol-linked oligosaccharide biosynthetic process"/>
    <property type="evidence" value="ECO:0007669"/>
    <property type="project" value="InterPro"/>
</dbReference>
<evidence type="ECO:0000313" key="10">
    <source>
        <dbReference type="EMBL" id="CDF38394.1"/>
    </source>
</evidence>
<dbReference type="Proteomes" id="UP000012073">
    <property type="component" value="Unassembled WGS sequence"/>
</dbReference>
<evidence type="ECO:0000256" key="1">
    <source>
        <dbReference type="ARBA" id="ARBA00004477"/>
    </source>
</evidence>
<feature type="transmembrane region" description="Helical" evidence="9">
    <location>
        <begin position="56"/>
        <end position="77"/>
    </location>
</feature>
<feature type="transmembrane region" description="Helical" evidence="9">
    <location>
        <begin position="449"/>
        <end position="466"/>
    </location>
</feature>
<feature type="transmembrane region" description="Helical" evidence="9">
    <location>
        <begin position="496"/>
        <end position="515"/>
    </location>
</feature>
<keyword evidence="4 9" id="KW-0812">Transmembrane</keyword>
<evidence type="ECO:0000256" key="8">
    <source>
        <dbReference type="ARBA" id="ARBA00045912"/>
    </source>
</evidence>
<dbReference type="OrthoDB" id="773693at2759"/>